<dbReference type="KEGG" id="caw:Q783_07090"/>
<dbReference type="PATRIC" id="fig|1266845.5.peg.1317"/>
<organism evidence="2 3">
    <name type="scientific">Carnobacterium inhibens subsp. gilichinskyi</name>
    <dbReference type="NCBI Taxonomy" id="1266845"/>
    <lineage>
        <taxon>Bacteria</taxon>
        <taxon>Bacillati</taxon>
        <taxon>Bacillota</taxon>
        <taxon>Bacilli</taxon>
        <taxon>Lactobacillales</taxon>
        <taxon>Carnobacteriaceae</taxon>
        <taxon>Carnobacterium</taxon>
    </lineage>
</organism>
<dbReference type="Proteomes" id="UP000017469">
    <property type="component" value="Chromosome"/>
</dbReference>
<dbReference type="AlphaFoldDB" id="U5SDM5"/>
<gene>
    <name evidence="2" type="ORF">Q783_07090</name>
</gene>
<dbReference type="HOGENOM" id="CLU_879229_0_0_9"/>
<accession>U5SDM5</accession>
<reference evidence="2 3" key="1">
    <citation type="journal article" date="2013" name="Genome Announc.">
        <title>Complete Genome Sequence of Carnobacterium gilichinskyi Strain WN1359T (DSM 27470T).</title>
        <authorList>
            <person name="Leonard M.T."/>
            <person name="Panayotova N."/>
            <person name="Farmerie W.G."/>
            <person name="Triplett E.W."/>
            <person name="Nicholson W.L."/>
        </authorList>
    </citation>
    <scope>NUCLEOTIDE SEQUENCE [LARGE SCALE GENOMIC DNA]</scope>
    <source>
        <strain evidence="2 3">WN1359</strain>
    </source>
</reference>
<protein>
    <submittedName>
        <fullName evidence="2">Uncharacterized protein</fullName>
    </submittedName>
</protein>
<proteinExistence type="predicted"/>
<evidence type="ECO:0000256" key="1">
    <source>
        <dbReference type="SAM" id="Phobius"/>
    </source>
</evidence>
<name>U5SDM5_9LACT</name>
<keyword evidence="1" id="KW-1133">Transmembrane helix</keyword>
<dbReference type="RefSeq" id="WP_023178401.1">
    <property type="nucleotide sequence ID" value="NC_022606.1"/>
</dbReference>
<sequence length="381" mass="43635">MYLKNLPTLDEIVFFLKDNIKIIITTTVLFFSLFLLGIGYTIYTDSKIDENTNILEEQEVKLSELNQDMPFEAQLEPEEIKLIMKNLQKDGGMAFSFYMENDLGEPFLANSLMNELLTSEDVLKKVEEEAGTSIDPSPELAVQVTLNPNTQVMTLKVGTGDTKKNQLIADAYFNMISSEDSSFFDNKTVYVVTEPEVIKSYEIESDSIPNSDLDINVEERFSYKKIILYTAIALIISIFGGIFIALIRNLLKKEVTDIYGFAFKDNDTILNISNNKYQNKNEKYDQMIHAILHPERDSKLILSEEELDSYIVEKLMDISNIKTNKNQNSILFSSSVSSVNPTLSFDEVIIICKKHSTTKKWYETQRELLKIYKSEIKVILI</sequence>
<keyword evidence="1" id="KW-0472">Membrane</keyword>
<feature type="transmembrane region" description="Helical" evidence="1">
    <location>
        <begin position="226"/>
        <end position="247"/>
    </location>
</feature>
<evidence type="ECO:0000313" key="3">
    <source>
        <dbReference type="Proteomes" id="UP000017469"/>
    </source>
</evidence>
<dbReference type="EMBL" id="CP006812">
    <property type="protein sequence ID" value="AGY81972.1"/>
    <property type="molecule type" value="Genomic_DNA"/>
</dbReference>
<dbReference type="STRING" id="1266845.Q783_07090"/>
<feature type="transmembrane region" description="Helical" evidence="1">
    <location>
        <begin position="20"/>
        <end position="43"/>
    </location>
</feature>
<evidence type="ECO:0000313" key="2">
    <source>
        <dbReference type="EMBL" id="AGY81972.1"/>
    </source>
</evidence>
<keyword evidence="1" id="KW-0812">Transmembrane</keyword>
<dbReference type="eggNOG" id="ENOG5030MR2">
    <property type="taxonomic scope" value="Bacteria"/>
</dbReference>